<dbReference type="RefSeq" id="WP_059287017.1">
    <property type="nucleotide sequence ID" value="NZ_LNQU01000136.1"/>
</dbReference>
<dbReference type="Proteomes" id="UP000248395">
    <property type="component" value="Unassembled WGS sequence"/>
</dbReference>
<dbReference type="InterPro" id="IPR001347">
    <property type="entry name" value="SIS_dom"/>
</dbReference>
<dbReference type="PANTHER" id="PTHR30514">
    <property type="entry name" value="GLUCOKINASE"/>
    <property type="match status" value="1"/>
</dbReference>
<dbReference type="Pfam" id="PF01418">
    <property type="entry name" value="HTH_6"/>
    <property type="match status" value="1"/>
</dbReference>
<dbReference type="GO" id="GO:0006096">
    <property type="term" value="P:glycolytic process"/>
    <property type="evidence" value="ECO:0007669"/>
    <property type="project" value="UniProtKB-KW"/>
</dbReference>
<dbReference type="InterPro" id="IPR046348">
    <property type="entry name" value="SIS_dom_sf"/>
</dbReference>
<dbReference type="PROSITE" id="PS51071">
    <property type="entry name" value="HTH_RPIR"/>
    <property type="match status" value="1"/>
</dbReference>
<feature type="domain" description="SIS" evidence="6">
    <location>
        <begin position="120"/>
        <end position="260"/>
    </location>
</feature>
<accession>A0A318IX32</accession>
<name>A0A318IX32_9NEIS</name>
<dbReference type="GO" id="GO:0097367">
    <property type="term" value="F:carbohydrate derivative binding"/>
    <property type="evidence" value="ECO:0007669"/>
    <property type="project" value="InterPro"/>
</dbReference>
<dbReference type="OrthoDB" id="8582409at2"/>
<evidence type="ECO:0000256" key="4">
    <source>
        <dbReference type="ARBA" id="ARBA00023163"/>
    </source>
</evidence>
<keyword evidence="3" id="KW-0324">Glycolysis</keyword>
<comment type="caution">
    <text evidence="7">The sequence shown here is derived from an EMBL/GenBank/DDBJ whole genome shotgun (WGS) entry which is preliminary data.</text>
</comment>
<keyword evidence="4" id="KW-0804">Transcription</keyword>
<dbReference type="EMBL" id="QJKC01000029">
    <property type="protein sequence ID" value="PXX39875.1"/>
    <property type="molecule type" value="Genomic_DNA"/>
</dbReference>
<dbReference type="InterPro" id="IPR009057">
    <property type="entry name" value="Homeodomain-like_sf"/>
</dbReference>
<dbReference type="PANTHER" id="PTHR30514:SF1">
    <property type="entry name" value="HTH-TYPE TRANSCRIPTIONAL REGULATOR HEXR-RELATED"/>
    <property type="match status" value="1"/>
</dbReference>
<dbReference type="Pfam" id="PF01380">
    <property type="entry name" value="SIS"/>
    <property type="match status" value="1"/>
</dbReference>
<evidence type="ECO:0000256" key="2">
    <source>
        <dbReference type="ARBA" id="ARBA00023125"/>
    </source>
</evidence>
<dbReference type="SUPFAM" id="SSF46689">
    <property type="entry name" value="Homeodomain-like"/>
    <property type="match status" value="1"/>
</dbReference>
<evidence type="ECO:0000313" key="8">
    <source>
        <dbReference type="Proteomes" id="UP000248395"/>
    </source>
</evidence>
<dbReference type="CDD" id="cd05013">
    <property type="entry name" value="SIS_RpiR"/>
    <property type="match status" value="1"/>
</dbReference>
<dbReference type="GO" id="GO:0003677">
    <property type="term" value="F:DNA binding"/>
    <property type="evidence" value="ECO:0007669"/>
    <property type="project" value="UniProtKB-KW"/>
</dbReference>
<evidence type="ECO:0000256" key="3">
    <source>
        <dbReference type="ARBA" id="ARBA00023152"/>
    </source>
</evidence>
<organism evidence="7 8">
    <name type="scientific">Aquitalea magnusonii</name>
    <dbReference type="NCBI Taxonomy" id="332411"/>
    <lineage>
        <taxon>Bacteria</taxon>
        <taxon>Pseudomonadati</taxon>
        <taxon>Pseudomonadota</taxon>
        <taxon>Betaproteobacteria</taxon>
        <taxon>Neisseriales</taxon>
        <taxon>Chromobacteriaceae</taxon>
        <taxon>Aquitalea</taxon>
    </lineage>
</organism>
<protein>
    <submittedName>
        <fullName evidence="7">RpiR family transcriptional regulator</fullName>
    </submittedName>
</protein>
<evidence type="ECO:0000313" key="7">
    <source>
        <dbReference type="EMBL" id="PXX39875.1"/>
    </source>
</evidence>
<dbReference type="GO" id="GO:0003700">
    <property type="term" value="F:DNA-binding transcription factor activity"/>
    <property type="evidence" value="ECO:0007669"/>
    <property type="project" value="InterPro"/>
</dbReference>
<dbReference type="InterPro" id="IPR035472">
    <property type="entry name" value="RpiR-like_SIS"/>
</dbReference>
<dbReference type="Gene3D" id="1.10.10.10">
    <property type="entry name" value="Winged helix-like DNA-binding domain superfamily/Winged helix DNA-binding domain"/>
    <property type="match status" value="1"/>
</dbReference>
<evidence type="ECO:0000259" key="5">
    <source>
        <dbReference type="PROSITE" id="PS51071"/>
    </source>
</evidence>
<dbReference type="InterPro" id="IPR036388">
    <property type="entry name" value="WH-like_DNA-bd_sf"/>
</dbReference>
<keyword evidence="2" id="KW-0238">DNA-binding</keyword>
<dbReference type="SUPFAM" id="SSF53697">
    <property type="entry name" value="SIS domain"/>
    <property type="match status" value="1"/>
</dbReference>
<reference evidence="7 8" key="1">
    <citation type="submission" date="2018-05" db="EMBL/GenBank/DDBJ databases">
        <title>Genomic Encyclopedia of Type Strains, Phase IV (KMG-IV): sequencing the most valuable type-strain genomes for metagenomic binning, comparative biology and taxonomic classification.</title>
        <authorList>
            <person name="Goeker M."/>
        </authorList>
    </citation>
    <scope>NUCLEOTIDE SEQUENCE [LARGE SCALE GENOMIC DNA]</scope>
    <source>
        <strain evidence="7 8">DSM 25134</strain>
    </source>
</reference>
<keyword evidence="8" id="KW-1185">Reference proteome</keyword>
<keyword evidence="1" id="KW-0805">Transcription regulation</keyword>
<gene>
    <name evidence="7" type="ORF">DFR38_12923</name>
</gene>
<dbReference type="InterPro" id="IPR047640">
    <property type="entry name" value="RpiR-like"/>
</dbReference>
<feature type="domain" description="HTH rpiR-type" evidence="5">
    <location>
        <begin position="1"/>
        <end position="77"/>
    </location>
</feature>
<dbReference type="AlphaFoldDB" id="A0A318IX32"/>
<dbReference type="PROSITE" id="PS51464">
    <property type="entry name" value="SIS"/>
    <property type="match status" value="1"/>
</dbReference>
<sequence>MDILYLIRSRLDQLSPTQLKVAEAILDDVRFAASAGIEQLAAKAGVSPAAMSRFAKAMDCEDIRTLRMRLAQAATVGQRFLDGSQLPAEPASFFGNIVADIETTLRRHLAGFDEQQFSAAVDLICQADRLVAFGVGGGSTVFSDELQFRLVRLGHMLTTYHDPVLMRISAATLGPHDLLIVLSTTGITPEVLSAVDIARGYGTRLLALTRPDSPLAQRADVVLPVFLDETDFIYKPTAARYGMLLAVDILATELALRQPEHSQELLRRVKLALDDYRHGEDRLPLGD</sequence>
<evidence type="ECO:0000259" key="6">
    <source>
        <dbReference type="PROSITE" id="PS51464"/>
    </source>
</evidence>
<proteinExistence type="predicted"/>
<dbReference type="Gene3D" id="3.40.50.10490">
    <property type="entry name" value="Glucose-6-phosphate isomerase like protein, domain 1"/>
    <property type="match status" value="1"/>
</dbReference>
<evidence type="ECO:0000256" key="1">
    <source>
        <dbReference type="ARBA" id="ARBA00023015"/>
    </source>
</evidence>
<dbReference type="InterPro" id="IPR000281">
    <property type="entry name" value="HTH_RpiR"/>
</dbReference>